<dbReference type="PROSITE" id="PS00755">
    <property type="entry name" value="SECY_1"/>
    <property type="match status" value="1"/>
</dbReference>
<evidence type="ECO:0000256" key="12">
    <source>
        <dbReference type="SAM" id="Phobius"/>
    </source>
</evidence>
<organism evidence="13 14">
    <name type="scientific">Cocos nucifera</name>
    <name type="common">Coconut palm</name>
    <dbReference type="NCBI Taxonomy" id="13894"/>
    <lineage>
        <taxon>Eukaryota</taxon>
        <taxon>Viridiplantae</taxon>
        <taxon>Streptophyta</taxon>
        <taxon>Embryophyta</taxon>
        <taxon>Tracheophyta</taxon>
        <taxon>Spermatophyta</taxon>
        <taxon>Magnoliopsida</taxon>
        <taxon>Liliopsida</taxon>
        <taxon>Arecaceae</taxon>
        <taxon>Arecoideae</taxon>
        <taxon>Cocoseae</taxon>
        <taxon>Attaleinae</taxon>
        <taxon>Cocos</taxon>
    </lineage>
</organism>
<feature type="transmembrane region" description="Helical" evidence="12">
    <location>
        <begin position="550"/>
        <end position="572"/>
    </location>
</feature>
<evidence type="ECO:0000256" key="2">
    <source>
        <dbReference type="ARBA" id="ARBA00005751"/>
    </source>
</evidence>
<dbReference type="GO" id="GO:0009535">
    <property type="term" value="C:chloroplast thylakoid membrane"/>
    <property type="evidence" value="ECO:0007669"/>
    <property type="project" value="UniProtKB-SubCell"/>
</dbReference>
<name>A0A8K0IPG1_COCNU</name>
<feature type="transmembrane region" description="Helical" evidence="12">
    <location>
        <begin position="263"/>
        <end position="282"/>
    </location>
</feature>
<feature type="transmembrane region" description="Helical" evidence="12">
    <location>
        <begin position="496"/>
        <end position="513"/>
    </location>
</feature>
<feature type="transmembrane region" description="Helical" evidence="12">
    <location>
        <begin position="459"/>
        <end position="484"/>
    </location>
</feature>
<evidence type="ECO:0000256" key="6">
    <source>
        <dbReference type="ARBA" id="ARBA00022989"/>
    </source>
</evidence>
<evidence type="ECO:0000256" key="4">
    <source>
        <dbReference type="ARBA" id="ARBA00022692"/>
    </source>
</evidence>
<dbReference type="Proteomes" id="UP000797356">
    <property type="component" value="Chromosome 11"/>
</dbReference>
<keyword evidence="4 10" id="KW-0812">Transmembrane</keyword>
<evidence type="ECO:0000313" key="13">
    <source>
        <dbReference type="EMBL" id="KAG1364091.1"/>
    </source>
</evidence>
<evidence type="ECO:0000256" key="3">
    <source>
        <dbReference type="ARBA" id="ARBA00022448"/>
    </source>
</evidence>
<comment type="subcellular location">
    <subcellularLocation>
        <location evidence="10">Membrane</location>
        <topology evidence="10">Multi-pass membrane protein</topology>
    </subcellularLocation>
    <subcellularLocation>
        <location evidence="1">Plastid</location>
        <location evidence="1">Chloroplast thylakoid membrane</location>
        <topology evidence="1">Multi-pass membrane protein</topology>
    </subcellularLocation>
</comment>
<keyword evidence="14" id="KW-1185">Reference proteome</keyword>
<dbReference type="HAMAP" id="MF_01465">
    <property type="entry name" value="SecY"/>
    <property type="match status" value="1"/>
</dbReference>
<evidence type="ECO:0000256" key="5">
    <source>
        <dbReference type="ARBA" id="ARBA00022927"/>
    </source>
</evidence>
<feature type="transmembrane region" description="Helical" evidence="12">
    <location>
        <begin position="294"/>
        <end position="311"/>
    </location>
</feature>
<evidence type="ECO:0000256" key="10">
    <source>
        <dbReference type="RuleBase" id="RU003484"/>
    </source>
</evidence>
<evidence type="ECO:0000256" key="1">
    <source>
        <dbReference type="ARBA" id="ARBA00004454"/>
    </source>
</evidence>
<keyword evidence="5 10" id="KW-0653">Protein transport</keyword>
<keyword evidence="3 10" id="KW-0813">Transport</keyword>
<dbReference type="Gene3D" id="1.10.3370.10">
    <property type="entry name" value="SecY subunit domain"/>
    <property type="match status" value="2"/>
</dbReference>
<feature type="transmembrane region" description="Helical" evidence="12">
    <location>
        <begin position="323"/>
        <end position="343"/>
    </location>
</feature>
<evidence type="ECO:0000256" key="11">
    <source>
        <dbReference type="RuleBase" id="RU004349"/>
    </source>
</evidence>
<accession>A0A8K0IPG1</accession>
<dbReference type="PROSITE" id="PS00756">
    <property type="entry name" value="SECY_2"/>
    <property type="match status" value="1"/>
</dbReference>
<dbReference type="GO" id="GO:0015031">
    <property type="term" value="P:protein transport"/>
    <property type="evidence" value="ECO:0007669"/>
    <property type="project" value="UniProtKB-KW"/>
</dbReference>
<gene>
    <name evidence="13" type="ORF">COCNU_11G009180</name>
</gene>
<dbReference type="SUPFAM" id="SSF103491">
    <property type="entry name" value="Preprotein translocase SecY subunit"/>
    <property type="match status" value="2"/>
</dbReference>
<comment type="similarity">
    <text evidence="2 11">Belongs to the SecY/SEC61-alpha family.</text>
</comment>
<proteinExistence type="inferred from homology"/>
<keyword evidence="8 12" id="KW-0472">Membrane</keyword>
<evidence type="ECO:0000313" key="14">
    <source>
        <dbReference type="Proteomes" id="UP000797356"/>
    </source>
</evidence>
<dbReference type="InterPro" id="IPR026593">
    <property type="entry name" value="SecY"/>
</dbReference>
<dbReference type="PANTHER" id="PTHR10906">
    <property type="entry name" value="SECY/SEC61-ALPHA FAMILY MEMBER"/>
    <property type="match status" value="1"/>
</dbReference>
<sequence>MLLPSVLEPLSSSSSSFSFGLLQLSDLCPSIPRPPTASSWPGHRVLRASSSPSAVEGAPKRNPSWKSLLPLGFKNGTGKRCTPQTDGLVFDPLAFNMEKPSGLNVAWDSVVDFFSQTFESTFSPRKEKSSLNRGAAAAIEDSSIDIGDFFKGPLPGKFLKLLGYLALSRLGVYVPLAGVNREAFVGNLDQNSLLSTLDSFSGGGIGRLGVCSLGIVPFINAQIVFQLLTQIYPKLQDLQKREGEAGRKKVLQYTRYASVGTEWVLSSVTLLTLGSVFTTYIGERISDLKLGNGTSLLIFTNIISYLPLSFGQTVAQAFQDGNYIGLATIIMSFFLLVLGIVYVQEAERKIPLNYASRYSSRSGGLQKSAYLPFKIISLECGEDGGSCIGGNHILFLPALPYSTDLGEILLGKSIKNHILFYLMHGAFVESVLGICSGFNRTLSPQLQKQKGADVNSSGVMPIIFSTSSLALPGTLARFSGLAALKKAAVALNPGGALYLPTNVLLIALFNYYYTFLQLDPDDVSEQLKRQGASIPLVRPGKSTAAFLKTVLSRISVLGSAFLAVLAAGPAVIEQTTHLTAFRGFAGTSILILVGCATDTARKVQAEIISQKYKNIEFYDIDRCFGIGITLLAIDTLVCINWEEKLDIVKQIRMNILKNA</sequence>
<dbReference type="InterPro" id="IPR030659">
    <property type="entry name" value="SecY_CS"/>
</dbReference>
<comment type="caution">
    <text evidence="13">The sequence shown here is derived from an EMBL/GenBank/DDBJ whole genome shotgun (WGS) entry which is preliminary data.</text>
</comment>
<keyword evidence="7 10" id="KW-0811">Translocation</keyword>
<dbReference type="PRINTS" id="PR00303">
    <property type="entry name" value="SECYTRNLCASE"/>
</dbReference>
<reference evidence="13" key="2">
    <citation type="submission" date="2019-07" db="EMBL/GenBank/DDBJ databases">
        <authorList>
            <person name="Yang Y."/>
            <person name="Bocs S."/>
            <person name="Baudouin L."/>
        </authorList>
    </citation>
    <scope>NUCLEOTIDE SEQUENCE</scope>
    <source>
        <tissue evidence="13">Spear leaf of Hainan Tall coconut</tissue>
    </source>
</reference>
<feature type="transmembrane region" description="Helical" evidence="12">
    <location>
        <begin position="418"/>
        <end position="439"/>
    </location>
</feature>
<protein>
    <recommendedName>
        <fullName evidence="9">CpSecY</fullName>
    </recommendedName>
</protein>
<evidence type="ECO:0000256" key="8">
    <source>
        <dbReference type="ARBA" id="ARBA00023136"/>
    </source>
</evidence>
<dbReference type="InterPro" id="IPR002208">
    <property type="entry name" value="SecY/SEC61-alpha"/>
</dbReference>
<dbReference type="InterPro" id="IPR023201">
    <property type="entry name" value="SecY_dom_sf"/>
</dbReference>
<dbReference type="Pfam" id="PF00344">
    <property type="entry name" value="SecY"/>
    <property type="match status" value="2"/>
</dbReference>
<evidence type="ECO:0000256" key="7">
    <source>
        <dbReference type="ARBA" id="ARBA00023010"/>
    </source>
</evidence>
<evidence type="ECO:0000256" key="9">
    <source>
        <dbReference type="ARBA" id="ARBA00031059"/>
    </source>
</evidence>
<dbReference type="OrthoDB" id="361383at2759"/>
<dbReference type="AlphaFoldDB" id="A0A8K0IPG1"/>
<reference evidence="13" key="1">
    <citation type="journal article" date="2017" name="Gigascience">
        <title>The genome draft of coconut (Cocos nucifera).</title>
        <authorList>
            <person name="Xiao Y."/>
            <person name="Xu P."/>
            <person name="Fan H."/>
            <person name="Baudouin L."/>
            <person name="Xia W."/>
            <person name="Bocs S."/>
            <person name="Xu J."/>
            <person name="Li Q."/>
            <person name="Guo A."/>
            <person name="Zhou L."/>
            <person name="Li J."/>
            <person name="Wu Y."/>
            <person name="Ma Z."/>
            <person name="Armero A."/>
            <person name="Issali A.E."/>
            <person name="Liu N."/>
            <person name="Peng M."/>
            <person name="Yang Y."/>
        </authorList>
    </citation>
    <scope>NUCLEOTIDE SEQUENCE</scope>
    <source>
        <tissue evidence="13">Spear leaf of Hainan Tall coconut</tissue>
    </source>
</reference>
<dbReference type="EMBL" id="CM017882">
    <property type="protein sequence ID" value="KAG1364091.1"/>
    <property type="molecule type" value="Genomic_DNA"/>
</dbReference>
<keyword evidence="6 12" id="KW-1133">Transmembrane helix</keyword>